<dbReference type="InterPro" id="IPR023485">
    <property type="entry name" value="Ptyr_pPase"/>
</dbReference>
<comment type="caution">
    <text evidence="3">The sequence shown here is derived from an EMBL/GenBank/DDBJ whole genome shotgun (WGS) entry which is preliminary data.</text>
</comment>
<dbReference type="Proteomes" id="UP000673975">
    <property type="component" value="Unassembled WGS sequence"/>
</dbReference>
<dbReference type="GO" id="GO:0046685">
    <property type="term" value="P:response to arsenic-containing substance"/>
    <property type="evidence" value="ECO:0007669"/>
    <property type="project" value="UniProtKB-KW"/>
</dbReference>
<evidence type="ECO:0000313" key="4">
    <source>
        <dbReference type="Proteomes" id="UP000673975"/>
    </source>
</evidence>
<dbReference type="RefSeq" id="WP_210509991.1">
    <property type="nucleotide sequence ID" value="NZ_JAFIDN010000001.1"/>
</dbReference>
<dbReference type="SUPFAM" id="SSF52788">
    <property type="entry name" value="Phosphotyrosine protein phosphatases I"/>
    <property type="match status" value="1"/>
</dbReference>
<dbReference type="AlphaFoldDB" id="A0A8J7RR64"/>
<dbReference type="PANTHER" id="PTHR43428">
    <property type="entry name" value="ARSENATE REDUCTASE"/>
    <property type="match status" value="1"/>
</dbReference>
<proteinExistence type="predicted"/>
<sequence length="209" mass="23333">MSRIYPVIDQLIDQFLEEEDHIPQSRQHIIEDLVKNIRDVQKSKEPVRLNFICTHNSRRSQMAQIWAHALAHSFQIPSVECYSGGTEVTAFHPNAIRAMKTLGFQITPETPSSNGPNPRWHVSAGSNLTELVCYSKKIEDSIDQSLPFIAVMTCSDADQNCPVVPGAQSRAAFTFEDPKSTDGTDKEQQAYLKTAVGIGRELTSVFKSL</sequence>
<accession>A0A8J7RR64</accession>
<dbReference type="SMART" id="SM00226">
    <property type="entry name" value="LMWPc"/>
    <property type="match status" value="1"/>
</dbReference>
<evidence type="ECO:0000256" key="1">
    <source>
        <dbReference type="ARBA" id="ARBA00022849"/>
    </source>
</evidence>
<dbReference type="EMBL" id="JAFIDN010000001">
    <property type="protein sequence ID" value="MBP3191457.1"/>
    <property type="molecule type" value="Genomic_DNA"/>
</dbReference>
<evidence type="ECO:0000259" key="2">
    <source>
        <dbReference type="SMART" id="SM00226"/>
    </source>
</evidence>
<feature type="domain" description="Phosphotyrosine protein phosphatase I" evidence="2">
    <location>
        <begin position="47"/>
        <end position="208"/>
    </location>
</feature>
<name>A0A8J7RR64_9BACT</name>
<dbReference type="Pfam" id="PF01451">
    <property type="entry name" value="LMWPc"/>
    <property type="match status" value="1"/>
</dbReference>
<protein>
    <submittedName>
        <fullName evidence="3">Protein-tyrosine-phosphatase</fullName>
    </submittedName>
</protein>
<dbReference type="InterPro" id="IPR036196">
    <property type="entry name" value="Ptyr_pPase_sf"/>
</dbReference>
<keyword evidence="1" id="KW-0059">Arsenical resistance</keyword>
<reference evidence="3" key="1">
    <citation type="submission" date="2021-02" db="EMBL/GenBank/DDBJ databases">
        <title>Natronogracilivirga saccharolytica gen. nov. sp. nov. a new anaerobic, haloalkiliphilic carbohydrate-fermenting bacterium from soda lake and proposing of Cyclonatronumiaceae fam. nov. in the phylum Balneolaeota.</title>
        <authorList>
            <person name="Zhilina T.N."/>
            <person name="Sorokin D.Y."/>
            <person name="Zavarzina D.G."/>
            <person name="Toshchakov S.V."/>
            <person name="Kublanov I.V."/>
        </authorList>
    </citation>
    <scope>NUCLEOTIDE SEQUENCE</scope>
    <source>
        <strain evidence="3">Z-1702</strain>
    </source>
</reference>
<organism evidence="3 4">
    <name type="scientific">Natronogracilivirga saccharolytica</name>
    <dbReference type="NCBI Taxonomy" id="2812953"/>
    <lineage>
        <taxon>Bacteria</taxon>
        <taxon>Pseudomonadati</taxon>
        <taxon>Balneolota</taxon>
        <taxon>Balneolia</taxon>
        <taxon>Balneolales</taxon>
        <taxon>Cyclonatronaceae</taxon>
        <taxon>Natronogracilivirga</taxon>
    </lineage>
</organism>
<keyword evidence="4" id="KW-1185">Reference proteome</keyword>
<dbReference type="Gene3D" id="3.40.50.2300">
    <property type="match status" value="1"/>
</dbReference>
<evidence type="ECO:0000313" key="3">
    <source>
        <dbReference type="EMBL" id="MBP3191457.1"/>
    </source>
</evidence>
<gene>
    <name evidence="3" type="ORF">NATSA_02155</name>
</gene>
<dbReference type="PANTHER" id="PTHR43428:SF1">
    <property type="entry name" value="ARSENATE REDUCTASE"/>
    <property type="match status" value="1"/>
</dbReference>